<keyword evidence="3" id="KW-1185">Reference proteome</keyword>
<reference evidence="2 3" key="1">
    <citation type="submission" date="2019-08" db="EMBL/GenBank/DDBJ databases">
        <title>Amphibian skin-associated Pigmentiphaga: genome sequence and occurrence across geography and hosts.</title>
        <authorList>
            <person name="Bletz M.C."/>
            <person name="Bunk B."/>
            <person name="Sproeer C."/>
            <person name="Biwer P."/>
            <person name="Reiter S."/>
            <person name="Rabemananjara F.C.E."/>
            <person name="Schulz S."/>
            <person name="Overmann J."/>
            <person name="Vences M."/>
        </authorList>
    </citation>
    <scope>NUCLEOTIDE SEQUENCE [LARGE SCALE GENOMIC DNA]</scope>
    <source>
        <strain evidence="2 3">Mada1488</strain>
    </source>
</reference>
<gene>
    <name evidence="2" type="ORF">FXN63_16060</name>
</gene>
<dbReference type="Pfam" id="PF13480">
    <property type="entry name" value="Acetyltransf_6"/>
    <property type="match status" value="1"/>
</dbReference>
<dbReference type="Gene3D" id="3.40.630.30">
    <property type="match status" value="1"/>
</dbReference>
<accession>A0A5C0AZY4</accession>
<dbReference type="RefSeq" id="WP_148816231.1">
    <property type="nucleotide sequence ID" value="NZ_CP043046.1"/>
</dbReference>
<dbReference type="SUPFAM" id="SSF55729">
    <property type="entry name" value="Acyl-CoA N-acyltransferases (Nat)"/>
    <property type="match status" value="1"/>
</dbReference>
<dbReference type="InterPro" id="IPR038740">
    <property type="entry name" value="BioF2-like_GNAT_dom"/>
</dbReference>
<dbReference type="KEGG" id="pacr:FXN63_16060"/>
<evidence type="ECO:0000313" key="2">
    <source>
        <dbReference type="EMBL" id="QEI07184.1"/>
    </source>
</evidence>
<evidence type="ECO:0000259" key="1">
    <source>
        <dbReference type="Pfam" id="PF13480"/>
    </source>
</evidence>
<dbReference type="EMBL" id="CP043046">
    <property type="protein sequence ID" value="QEI07184.1"/>
    <property type="molecule type" value="Genomic_DNA"/>
</dbReference>
<sequence>MIITLINTSDPQWNDILSRCRHDVYHTPAWAITSEISEGGSGIAAYAHHLGQELFVPMLRRELGDGRWDASSAYGYPGPICSDGASQEFLDAGFRGIIDLLQSQGCVSWFMRLHPLLNASWHIAEGLTVDHGPTVSMDLTQSPEVIWQHIRATHRRAIKKARELGMTVSVDTTHQYLDAFIDSYHSDMRRLGASSYYLFNRDYFDSLFSRLDGKAVLMISQRGDDFAGGVVYTLSPSSGIIQYHLSTTHADHRMHQPAKLIMHTAALWGKAAGYQRLHLGGGIGAAEDSLFMFKRGFNHDLHRFRSQRVIVDSHEYRQLSRLDADTKLNQDGFFPAYRKQAQSETASR</sequence>
<proteinExistence type="predicted"/>
<dbReference type="Proteomes" id="UP000325161">
    <property type="component" value="Chromosome"/>
</dbReference>
<protein>
    <submittedName>
        <fullName evidence="2">GNAT family N-acetyltransferase</fullName>
    </submittedName>
</protein>
<dbReference type="AlphaFoldDB" id="A0A5C0AZY4"/>
<feature type="domain" description="BioF2-like acetyltransferase" evidence="1">
    <location>
        <begin position="150"/>
        <end position="282"/>
    </location>
</feature>
<evidence type="ECO:0000313" key="3">
    <source>
        <dbReference type="Proteomes" id="UP000325161"/>
    </source>
</evidence>
<organism evidence="2 3">
    <name type="scientific">Pigmentiphaga aceris</name>
    <dbReference type="NCBI Taxonomy" id="1940612"/>
    <lineage>
        <taxon>Bacteria</taxon>
        <taxon>Pseudomonadati</taxon>
        <taxon>Pseudomonadota</taxon>
        <taxon>Betaproteobacteria</taxon>
        <taxon>Burkholderiales</taxon>
        <taxon>Alcaligenaceae</taxon>
        <taxon>Pigmentiphaga</taxon>
    </lineage>
</organism>
<dbReference type="GO" id="GO:0016740">
    <property type="term" value="F:transferase activity"/>
    <property type="evidence" value="ECO:0007669"/>
    <property type="project" value="UniProtKB-KW"/>
</dbReference>
<dbReference type="PANTHER" id="PTHR36174">
    <property type="entry name" value="LIPID II:GLYCINE GLYCYLTRANSFERASE"/>
    <property type="match status" value="1"/>
</dbReference>
<dbReference type="InterPro" id="IPR050644">
    <property type="entry name" value="PG_Glycine_Bridge_Synth"/>
</dbReference>
<dbReference type="OrthoDB" id="9785911at2"/>
<dbReference type="InterPro" id="IPR016181">
    <property type="entry name" value="Acyl_CoA_acyltransferase"/>
</dbReference>
<name>A0A5C0AZY4_9BURK</name>
<keyword evidence="2" id="KW-0808">Transferase</keyword>
<dbReference type="PANTHER" id="PTHR36174:SF1">
    <property type="entry name" value="LIPID II:GLYCINE GLYCYLTRANSFERASE"/>
    <property type="match status" value="1"/>
</dbReference>